<keyword evidence="5" id="KW-0862">Zinc</keyword>
<name>A0A851CDE9_CALVR</name>
<keyword evidence="2" id="KW-0479">Metal-binding</keyword>
<dbReference type="AlphaFoldDB" id="A0A851CDE9"/>
<evidence type="ECO:0000256" key="4">
    <source>
        <dbReference type="ARBA" id="ARBA00022771"/>
    </source>
</evidence>
<dbReference type="FunFam" id="3.30.160.60:FF:000038">
    <property type="entry name" value="Zinc finger protein 624"/>
    <property type="match status" value="1"/>
</dbReference>
<feature type="domain" description="C2H2-type" evidence="8">
    <location>
        <begin position="35"/>
        <end position="68"/>
    </location>
</feature>
<dbReference type="PROSITE" id="PS50157">
    <property type="entry name" value="ZINC_FINGER_C2H2_2"/>
    <property type="match status" value="2"/>
</dbReference>
<proteinExistence type="predicted"/>
<dbReference type="PANTHER" id="PTHR23226">
    <property type="entry name" value="ZINC FINGER AND SCAN DOMAIN-CONTAINING"/>
    <property type="match status" value="1"/>
</dbReference>
<organism evidence="9 10">
    <name type="scientific">Calyptomena viridis</name>
    <name type="common">Lesser green broadbill</name>
    <dbReference type="NCBI Taxonomy" id="135972"/>
    <lineage>
        <taxon>Eukaryota</taxon>
        <taxon>Metazoa</taxon>
        <taxon>Chordata</taxon>
        <taxon>Craniata</taxon>
        <taxon>Vertebrata</taxon>
        <taxon>Euteleostomi</taxon>
        <taxon>Archelosauria</taxon>
        <taxon>Archosauria</taxon>
        <taxon>Dinosauria</taxon>
        <taxon>Saurischia</taxon>
        <taxon>Theropoda</taxon>
        <taxon>Coelurosauria</taxon>
        <taxon>Aves</taxon>
        <taxon>Neognathae</taxon>
        <taxon>Neoaves</taxon>
        <taxon>Telluraves</taxon>
        <taxon>Australaves</taxon>
        <taxon>Passeriformes</taxon>
        <taxon>Eurylaimidae</taxon>
        <taxon>Calyptomena</taxon>
    </lineage>
</organism>
<comment type="subcellular location">
    <subcellularLocation>
        <location evidence="1">Nucleus</location>
    </subcellularLocation>
</comment>
<reference evidence="9" key="1">
    <citation type="submission" date="2019-10" db="EMBL/GenBank/DDBJ databases">
        <title>Bird 10,000 Genomes (B10K) Project - Family phase.</title>
        <authorList>
            <person name="Zhang G."/>
        </authorList>
    </citation>
    <scope>NUCLEOTIDE SEQUENCE</scope>
    <source>
        <strain evidence="9">B10K-DU-002-55</strain>
        <tissue evidence="9">Muscle</tissue>
    </source>
</reference>
<evidence type="ECO:0000259" key="8">
    <source>
        <dbReference type="PROSITE" id="PS50157"/>
    </source>
</evidence>
<dbReference type="GO" id="GO:0000978">
    <property type="term" value="F:RNA polymerase II cis-regulatory region sequence-specific DNA binding"/>
    <property type="evidence" value="ECO:0007669"/>
    <property type="project" value="TreeGrafter"/>
</dbReference>
<dbReference type="Gene3D" id="3.30.160.60">
    <property type="entry name" value="Classic Zinc Finger"/>
    <property type="match status" value="3"/>
</dbReference>
<keyword evidence="3" id="KW-0677">Repeat</keyword>
<dbReference type="SMART" id="SM00355">
    <property type="entry name" value="ZnF_C2H2"/>
    <property type="match status" value="2"/>
</dbReference>
<evidence type="ECO:0000313" key="10">
    <source>
        <dbReference type="Proteomes" id="UP000642973"/>
    </source>
</evidence>
<evidence type="ECO:0000256" key="7">
    <source>
        <dbReference type="PROSITE-ProRule" id="PRU00042"/>
    </source>
</evidence>
<dbReference type="SUPFAM" id="SSF57667">
    <property type="entry name" value="beta-beta-alpha zinc fingers"/>
    <property type="match status" value="2"/>
</dbReference>
<gene>
    <name evidence="9" type="primary">Znf660</name>
    <name evidence="9" type="ORF">CALVIR_R02869</name>
</gene>
<dbReference type="EMBL" id="WEIV01014147">
    <property type="protein sequence ID" value="NWI54324.1"/>
    <property type="molecule type" value="Genomic_DNA"/>
</dbReference>
<feature type="non-terminal residue" evidence="9">
    <location>
        <position position="78"/>
    </location>
</feature>
<comment type="caution">
    <text evidence="9">The sequence shown here is derived from an EMBL/GenBank/DDBJ whole genome shotgun (WGS) entry which is preliminary data.</text>
</comment>
<evidence type="ECO:0000256" key="6">
    <source>
        <dbReference type="ARBA" id="ARBA00023242"/>
    </source>
</evidence>
<accession>A0A851CDE9</accession>
<evidence type="ECO:0000313" key="9">
    <source>
        <dbReference type="EMBL" id="NWI54324.1"/>
    </source>
</evidence>
<evidence type="ECO:0000256" key="3">
    <source>
        <dbReference type="ARBA" id="ARBA00022737"/>
    </source>
</evidence>
<evidence type="ECO:0000256" key="5">
    <source>
        <dbReference type="ARBA" id="ARBA00022833"/>
    </source>
</evidence>
<dbReference type="PROSITE" id="PS00028">
    <property type="entry name" value="ZINC_FINGER_C2H2_1"/>
    <property type="match status" value="2"/>
</dbReference>
<dbReference type="Proteomes" id="UP000642973">
    <property type="component" value="Unassembled WGS sequence"/>
</dbReference>
<dbReference type="InterPro" id="IPR013087">
    <property type="entry name" value="Znf_C2H2_type"/>
</dbReference>
<protein>
    <submittedName>
        <fullName evidence="9">ZN660 protein</fullName>
    </submittedName>
</protein>
<dbReference type="GO" id="GO:0000981">
    <property type="term" value="F:DNA-binding transcription factor activity, RNA polymerase II-specific"/>
    <property type="evidence" value="ECO:0007669"/>
    <property type="project" value="TreeGrafter"/>
</dbReference>
<keyword evidence="4 7" id="KW-0863">Zinc-finger</keyword>
<dbReference type="PANTHER" id="PTHR23226:SF416">
    <property type="entry name" value="FI01424P"/>
    <property type="match status" value="1"/>
</dbReference>
<dbReference type="GO" id="GO:0005634">
    <property type="term" value="C:nucleus"/>
    <property type="evidence" value="ECO:0007669"/>
    <property type="project" value="UniProtKB-SubCell"/>
</dbReference>
<keyword evidence="10" id="KW-1185">Reference proteome</keyword>
<keyword evidence="6" id="KW-0539">Nucleus</keyword>
<evidence type="ECO:0000256" key="1">
    <source>
        <dbReference type="ARBA" id="ARBA00004123"/>
    </source>
</evidence>
<evidence type="ECO:0000256" key="2">
    <source>
        <dbReference type="ARBA" id="ARBA00022723"/>
    </source>
</evidence>
<feature type="non-terminal residue" evidence="9">
    <location>
        <position position="1"/>
    </location>
</feature>
<sequence>QSREKPYKCLECGKSFSDSSHLIRHQNIHTGVQTYKCLEICNTGECGKSFSWSSSLLSHHHLHTGERPYKCSEYGKSF</sequence>
<dbReference type="Pfam" id="PF00096">
    <property type="entry name" value="zf-C2H2"/>
    <property type="match status" value="1"/>
</dbReference>
<dbReference type="GO" id="GO:0008270">
    <property type="term" value="F:zinc ion binding"/>
    <property type="evidence" value="ECO:0007669"/>
    <property type="project" value="UniProtKB-KW"/>
</dbReference>
<feature type="domain" description="C2H2-type" evidence="8">
    <location>
        <begin position="7"/>
        <end position="34"/>
    </location>
</feature>
<dbReference type="InterPro" id="IPR036236">
    <property type="entry name" value="Znf_C2H2_sf"/>
</dbReference>